<feature type="region of interest" description="Disordered" evidence="7">
    <location>
        <begin position="1"/>
        <end position="30"/>
    </location>
</feature>
<comment type="subunit">
    <text evidence="4">Component of the RIX1 complex, composed of IPI1, RIX1/IPI2 and IPI3 in a 1:2:2 stoichiometry. The complex interacts (via RIX1) with MDN1 (via its hexameric AAA ATPase ring) and the pre-60S ribosome particles.</text>
</comment>
<dbReference type="InterPro" id="IPR016024">
    <property type="entry name" value="ARM-type_fold"/>
</dbReference>
<comment type="caution">
    <text evidence="9">The sequence shown here is derived from an EMBL/GenBank/DDBJ whole genome shotgun (WGS) entry which is preliminary data.</text>
</comment>
<keyword evidence="5 6" id="KW-0539">Nucleus</keyword>
<evidence type="ECO:0000256" key="4">
    <source>
        <dbReference type="ARBA" id="ARBA00011141"/>
    </source>
</evidence>
<evidence type="ECO:0000256" key="6">
    <source>
        <dbReference type="RuleBase" id="RU368021"/>
    </source>
</evidence>
<feature type="compositionally biased region" description="Basic residues" evidence="7">
    <location>
        <begin position="1"/>
        <end position="10"/>
    </location>
</feature>
<sequence>MGSAKKKKEKRKDFVKTKLKVGKTKPKPTAHTELGFKAKSIGLPSQSITKSFTSSESFNHHLSLTKHSSASTRKDALLFLLNHLPTAEKIDSSVFTYIAPLISDQSASVRSTLLTLFKAIPREALAPHIHTISIYIRSGLTHLQEDVRADTAKFLNLILKSSDINIPMQLVTRSWISVLTCFGGLFHWDVQPLTAATTQPTSANSAASAKPAKAGAKNKIGGSVSLEGMKNATGHLEALFSFLKLGLSEHLSDEEKARRDLPLCNSDTAKHLLPVNTTAPYARLGLFSANKAMATEDIGARYILVAPILPDILKTLASGRLEGGEIGRICKQLTDFLVDVQTSIESVQ</sequence>
<evidence type="ECO:0000256" key="7">
    <source>
        <dbReference type="SAM" id="MobiDB-lite"/>
    </source>
</evidence>
<feature type="domain" description="Pre-rRNA-processing protein Ipi1 N-terminal" evidence="8">
    <location>
        <begin position="124"/>
        <end position="212"/>
    </location>
</feature>
<comment type="subcellular location">
    <subcellularLocation>
        <location evidence="2 6">Nucleus</location>
    </subcellularLocation>
</comment>
<dbReference type="Pfam" id="PF12333">
    <property type="entry name" value="Ipi1_N"/>
    <property type="match status" value="1"/>
</dbReference>
<organism evidence="9 10">
    <name type="scientific">Myxozyma melibiosi</name>
    <dbReference type="NCBI Taxonomy" id="54550"/>
    <lineage>
        <taxon>Eukaryota</taxon>
        <taxon>Fungi</taxon>
        <taxon>Dikarya</taxon>
        <taxon>Ascomycota</taxon>
        <taxon>Saccharomycotina</taxon>
        <taxon>Lipomycetes</taxon>
        <taxon>Lipomycetales</taxon>
        <taxon>Lipomycetaceae</taxon>
        <taxon>Myxozyma</taxon>
    </lineage>
</organism>
<dbReference type="PANTHER" id="PTHR16056:SF2">
    <property type="entry name" value="TESTIS-EXPRESSED PROTEIN 10"/>
    <property type="match status" value="1"/>
</dbReference>
<evidence type="ECO:0000256" key="5">
    <source>
        <dbReference type="ARBA" id="ARBA00023242"/>
    </source>
</evidence>
<evidence type="ECO:0000256" key="1">
    <source>
        <dbReference type="ARBA" id="ARBA00002355"/>
    </source>
</evidence>
<keyword evidence="6" id="KW-0698">rRNA processing</keyword>
<gene>
    <name evidence="9" type="ORF">BZA70DRAFT_272717</name>
</gene>
<proteinExistence type="inferred from homology"/>
<evidence type="ECO:0000313" key="10">
    <source>
        <dbReference type="Proteomes" id="UP001498771"/>
    </source>
</evidence>
<keyword evidence="10" id="KW-1185">Reference proteome</keyword>
<evidence type="ECO:0000259" key="8">
    <source>
        <dbReference type="Pfam" id="PF12333"/>
    </source>
</evidence>
<dbReference type="InterPro" id="IPR024679">
    <property type="entry name" value="Ipi1_N"/>
</dbReference>
<accession>A0ABR1FDT0</accession>
<dbReference type="GeneID" id="90037224"/>
<feature type="compositionally biased region" description="Basic residues" evidence="7">
    <location>
        <begin position="17"/>
        <end position="28"/>
    </location>
</feature>
<name>A0ABR1FDT0_9ASCO</name>
<keyword evidence="6" id="KW-0690">Ribosome biogenesis</keyword>
<reference evidence="9 10" key="1">
    <citation type="submission" date="2024-03" db="EMBL/GenBank/DDBJ databases">
        <title>Genome-scale model development and genomic sequencing of the oleaginous clade Lipomyces.</title>
        <authorList>
            <consortium name="Lawrence Berkeley National Laboratory"/>
            <person name="Czajka J.J."/>
            <person name="Han Y."/>
            <person name="Kim J."/>
            <person name="Mondo S.J."/>
            <person name="Hofstad B.A."/>
            <person name="Robles A."/>
            <person name="Haridas S."/>
            <person name="Riley R."/>
            <person name="LaButti K."/>
            <person name="Pangilinan J."/>
            <person name="Andreopoulos W."/>
            <person name="Lipzen A."/>
            <person name="Yan J."/>
            <person name="Wang M."/>
            <person name="Ng V."/>
            <person name="Grigoriev I.V."/>
            <person name="Spatafora J.W."/>
            <person name="Magnuson J.K."/>
            <person name="Baker S.E."/>
            <person name="Pomraning K.R."/>
        </authorList>
    </citation>
    <scope>NUCLEOTIDE SEQUENCE [LARGE SCALE GENOMIC DNA]</scope>
    <source>
        <strain evidence="9 10">Phaff 52-87</strain>
    </source>
</reference>
<dbReference type="Proteomes" id="UP001498771">
    <property type="component" value="Unassembled WGS sequence"/>
</dbReference>
<dbReference type="PANTHER" id="PTHR16056">
    <property type="entry name" value="REGULATOR OF MICROTUBULE DYNAMICS PROTEIN"/>
    <property type="match status" value="1"/>
</dbReference>
<dbReference type="EMBL" id="JBBJBU010000001">
    <property type="protein sequence ID" value="KAK7208010.1"/>
    <property type="molecule type" value="Genomic_DNA"/>
</dbReference>
<evidence type="ECO:0000313" key="9">
    <source>
        <dbReference type="EMBL" id="KAK7208010.1"/>
    </source>
</evidence>
<evidence type="ECO:0000256" key="2">
    <source>
        <dbReference type="ARBA" id="ARBA00004123"/>
    </source>
</evidence>
<evidence type="ECO:0000256" key="3">
    <source>
        <dbReference type="ARBA" id="ARBA00006427"/>
    </source>
</evidence>
<dbReference type="RefSeq" id="XP_064771043.1">
    <property type="nucleotide sequence ID" value="XM_064911712.1"/>
</dbReference>
<protein>
    <recommendedName>
        <fullName evidence="6">Pre-rRNA-processing protein</fullName>
    </recommendedName>
</protein>
<comment type="similarity">
    <text evidence="3 6">Belongs to the IPI1/TEX10 family.</text>
</comment>
<dbReference type="SUPFAM" id="SSF48371">
    <property type="entry name" value="ARM repeat"/>
    <property type="match status" value="1"/>
</dbReference>
<comment type="function">
    <text evidence="1 6">Component of the RIX1 complex required for processing of ITS2 sequences from 35S pre-rRNA.</text>
</comment>